<protein>
    <submittedName>
        <fullName evidence="2">Amidoligase family protein</fullName>
    </submittedName>
</protein>
<accession>A0A9D2LYM0</accession>
<feature type="compositionally biased region" description="Basic and acidic residues" evidence="1">
    <location>
        <begin position="193"/>
        <end position="203"/>
    </location>
</feature>
<feature type="region of interest" description="Disordered" evidence="1">
    <location>
        <begin position="191"/>
        <end position="250"/>
    </location>
</feature>
<sequence length="250" mass="28929">KGAFSNTSCGIHIHVEAAAFNARTLRNLVNIFYSKEDLLFSALQVRESRWGYCKPMDERFLQELNRKRPQTMRAFQKIWYGGEDGSNTHYHPSRYSALNLHSVFSHGTLEFRLFNSTVEHAGKIKADIQLCLAICAQALNQRAASHTKTQTTNPAYTFRTWLLRLGMIGDEFATARKHLLENLEGNLAWRDPAQAERQRERMRQAALERLPQPDSYPHDEHDQFEDQPSDEPENVQENDQDEDQGFTMQM</sequence>
<evidence type="ECO:0000313" key="3">
    <source>
        <dbReference type="Proteomes" id="UP000824214"/>
    </source>
</evidence>
<comment type="caution">
    <text evidence="2">The sequence shown here is derived from an EMBL/GenBank/DDBJ whole genome shotgun (WGS) entry which is preliminary data.</text>
</comment>
<reference evidence="2" key="2">
    <citation type="submission" date="2021-04" db="EMBL/GenBank/DDBJ databases">
        <authorList>
            <person name="Gilroy R."/>
        </authorList>
    </citation>
    <scope>NUCLEOTIDE SEQUENCE</scope>
    <source>
        <strain evidence="2">ChiBcolR8-3208</strain>
    </source>
</reference>
<dbReference type="AlphaFoldDB" id="A0A9D2LYM0"/>
<name>A0A9D2LYM0_9FIRM</name>
<reference evidence="2" key="1">
    <citation type="journal article" date="2021" name="PeerJ">
        <title>Extensive microbial diversity within the chicken gut microbiome revealed by metagenomics and culture.</title>
        <authorList>
            <person name="Gilroy R."/>
            <person name="Ravi A."/>
            <person name="Getino M."/>
            <person name="Pursley I."/>
            <person name="Horton D.L."/>
            <person name="Alikhan N.F."/>
            <person name="Baker D."/>
            <person name="Gharbi K."/>
            <person name="Hall N."/>
            <person name="Watson M."/>
            <person name="Adriaenssens E.M."/>
            <person name="Foster-Nyarko E."/>
            <person name="Jarju S."/>
            <person name="Secka A."/>
            <person name="Antonio M."/>
            <person name="Oren A."/>
            <person name="Chaudhuri R.R."/>
            <person name="La Ragione R."/>
            <person name="Hildebrand F."/>
            <person name="Pallen M.J."/>
        </authorList>
    </citation>
    <scope>NUCLEOTIDE SEQUENCE</scope>
    <source>
        <strain evidence="2">ChiBcolR8-3208</strain>
    </source>
</reference>
<organism evidence="2 3">
    <name type="scientific">Candidatus Acutalibacter ornithocaccae</name>
    <dbReference type="NCBI Taxonomy" id="2838416"/>
    <lineage>
        <taxon>Bacteria</taxon>
        <taxon>Bacillati</taxon>
        <taxon>Bacillota</taxon>
        <taxon>Clostridia</taxon>
        <taxon>Eubacteriales</taxon>
        <taxon>Acutalibacteraceae</taxon>
        <taxon>Acutalibacter</taxon>
    </lineage>
</organism>
<dbReference type="InterPro" id="IPR022025">
    <property type="entry name" value="Amidoligase_2"/>
</dbReference>
<evidence type="ECO:0000256" key="1">
    <source>
        <dbReference type="SAM" id="MobiDB-lite"/>
    </source>
</evidence>
<evidence type="ECO:0000313" key="2">
    <source>
        <dbReference type="EMBL" id="HJB37148.1"/>
    </source>
</evidence>
<dbReference type="Pfam" id="PF12224">
    <property type="entry name" value="Amidoligase_2"/>
    <property type="match status" value="1"/>
</dbReference>
<proteinExistence type="predicted"/>
<dbReference type="Proteomes" id="UP000824214">
    <property type="component" value="Unassembled WGS sequence"/>
</dbReference>
<feature type="compositionally biased region" description="Acidic residues" evidence="1">
    <location>
        <begin position="222"/>
        <end position="244"/>
    </location>
</feature>
<dbReference type="EMBL" id="DWXZ01000067">
    <property type="protein sequence ID" value="HJB37148.1"/>
    <property type="molecule type" value="Genomic_DNA"/>
</dbReference>
<gene>
    <name evidence="2" type="ORF">H9942_03670</name>
</gene>
<feature type="non-terminal residue" evidence="2">
    <location>
        <position position="1"/>
    </location>
</feature>